<evidence type="ECO:0000313" key="3">
    <source>
        <dbReference type="Proteomes" id="UP000255129"/>
    </source>
</evidence>
<dbReference type="SUPFAM" id="SSF81901">
    <property type="entry name" value="HCP-like"/>
    <property type="match status" value="1"/>
</dbReference>
<proteinExistence type="predicted"/>
<dbReference type="PANTHER" id="PTHR11102">
    <property type="entry name" value="SEL-1-LIKE PROTEIN"/>
    <property type="match status" value="1"/>
</dbReference>
<dbReference type="SMART" id="SM00671">
    <property type="entry name" value="SEL1"/>
    <property type="match status" value="2"/>
</dbReference>
<dbReference type="InterPro" id="IPR011990">
    <property type="entry name" value="TPR-like_helical_dom_sf"/>
</dbReference>
<protein>
    <submittedName>
        <fullName evidence="2">Sel1 repeat</fullName>
    </submittedName>
</protein>
<dbReference type="AlphaFoldDB" id="A0A379G7E7"/>
<dbReference type="EMBL" id="UGUA01000002">
    <property type="protein sequence ID" value="SUC36865.1"/>
    <property type="molecule type" value="Genomic_DNA"/>
</dbReference>
<dbReference type="InterPro" id="IPR045653">
    <property type="entry name" value="DUF6396"/>
</dbReference>
<dbReference type="Pfam" id="PF19933">
    <property type="entry name" value="DUF6396"/>
    <property type="match status" value="1"/>
</dbReference>
<accession>A0A379G7E7</accession>
<organism evidence="2 3">
    <name type="scientific">Providencia rustigianii</name>
    <dbReference type="NCBI Taxonomy" id="158850"/>
    <lineage>
        <taxon>Bacteria</taxon>
        <taxon>Pseudomonadati</taxon>
        <taxon>Pseudomonadota</taxon>
        <taxon>Gammaproteobacteria</taxon>
        <taxon>Enterobacterales</taxon>
        <taxon>Morganellaceae</taxon>
        <taxon>Providencia</taxon>
    </lineage>
</organism>
<gene>
    <name evidence="2" type="ORF">NCTC12026_03308</name>
</gene>
<reference evidence="2 3" key="1">
    <citation type="submission" date="2018-06" db="EMBL/GenBank/DDBJ databases">
        <authorList>
            <consortium name="Pathogen Informatics"/>
            <person name="Doyle S."/>
        </authorList>
    </citation>
    <scope>NUCLEOTIDE SEQUENCE [LARGE SCALE GENOMIC DNA]</scope>
    <source>
        <strain evidence="2 3">NCTC12026</strain>
    </source>
</reference>
<dbReference type="Gene3D" id="1.25.40.10">
    <property type="entry name" value="Tetratricopeptide repeat domain"/>
    <property type="match status" value="1"/>
</dbReference>
<dbReference type="InterPro" id="IPR006597">
    <property type="entry name" value="Sel1-like"/>
</dbReference>
<dbReference type="Pfam" id="PF08238">
    <property type="entry name" value="Sel1"/>
    <property type="match status" value="2"/>
</dbReference>
<dbReference type="InterPro" id="IPR050767">
    <property type="entry name" value="Sel1_AlgK"/>
</dbReference>
<dbReference type="RefSeq" id="WP_164717610.1">
    <property type="nucleotide sequence ID" value="NZ_UGUA01000002.1"/>
</dbReference>
<name>A0A379G7E7_9GAMM</name>
<dbReference type="PANTHER" id="PTHR11102:SF160">
    <property type="entry name" value="ERAD-ASSOCIATED E3 UBIQUITIN-PROTEIN LIGASE COMPONENT HRD3"/>
    <property type="match status" value="1"/>
</dbReference>
<evidence type="ECO:0000259" key="1">
    <source>
        <dbReference type="Pfam" id="PF19933"/>
    </source>
</evidence>
<evidence type="ECO:0000313" key="2">
    <source>
        <dbReference type="EMBL" id="SUC36865.1"/>
    </source>
</evidence>
<dbReference type="Proteomes" id="UP000255129">
    <property type="component" value="Unassembled WGS sequence"/>
</dbReference>
<sequence length="327" mass="37359">MNLSFSSHHQSVARSIFKCGALICSMLMLSACNPMDKKEEPPAQKTEPDLTFTCVQEKDSFPPLDPEADAWFKEARRLEIKKGPKDFGHIATLYRQAAEKKHYKAIGNLQNMIATGQAEPMIGKKRSEEVIDLVEQLIQMDIPFGYYIMGTYLQRGFGVKQDSDAAMRYFLKAAIMGNPEGQLAISEQFLNARTPLYRLDLGRKLLDCAAKQGNTDAAYSLAMNYEVRDKNYSQALKYYQLAIRYGSDQSAYKLSESFNTSDPKNEIYYMEQHVDPERVRRYKLIEKELSLNPRAKFPDIDKIVPLPPAELPEWDGTFEYKKQAEGQ</sequence>
<feature type="domain" description="DUF6396" evidence="1">
    <location>
        <begin position="250"/>
        <end position="326"/>
    </location>
</feature>